<accession>A0AB36T812</accession>
<keyword evidence="1" id="KW-0812">Transmembrane</keyword>
<protein>
    <submittedName>
        <fullName evidence="2">Uncharacterized protein</fullName>
    </submittedName>
</protein>
<proteinExistence type="predicted"/>
<evidence type="ECO:0000313" key="2">
    <source>
        <dbReference type="EMBL" id="PEN90200.1"/>
    </source>
</evidence>
<organism evidence="2 3">
    <name type="scientific">Bacillus toyonensis</name>
    <dbReference type="NCBI Taxonomy" id="155322"/>
    <lineage>
        <taxon>Bacteria</taxon>
        <taxon>Bacillati</taxon>
        <taxon>Bacillota</taxon>
        <taxon>Bacilli</taxon>
        <taxon>Bacillales</taxon>
        <taxon>Bacillaceae</taxon>
        <taxon>Bacillus</taxon>
        <taxon>Bacillus cereus group</taxon>
    </lineage>
</organism>
<gene>
    <name evidence="2" type="ORF">CN551_07580</name>
</gene>
<name>A0AB36T812_9BACI</name>
<keyword evidence="1" id="KW-0472">Membrane</keyword>
<reference evidence="2 3" key="1">
    <citation type="submission" date="2017-09" db="EMBL/GenBank/DDBJ databases">
        <title>Large-scale bioinformatics analysis of Bacillus genomes uncovers conserved roles of natural products in bacterial physiology.</title>
        <authorList>
            <consortium name="Agbiome Team Llc"/>
            <person name="Bleich R.M."/>
            <person name="Kirk G.J."/>
            <person name="Santa Maria K.C."/>
            <person name="Allen S.E."/>
            <person name="Farag S."/>
            <person name="Shank E.A."/>
            <person name="Bowers A."/>
        </authorList>
    </citation>
    <scope>NUCLEOTIDE SEQUENCE [LARGE SCALE GENOMIC DNA]</scope>
    <source>
        <strain evidence="2 3">AFS027629</strain>
    </source>
</reference>
<dbReference type="Proteomes" id="UP000220078">
    <property type="component" value="Unassembled WGS sequence"/>
</dbReference>
<feature type="transmembrane region" description="Helical" evidence="1">
    <location>
        <begin position="20"/>
        <end position="45"/>
    </location>
</feature>
<evidence type="ECO:0000313" key="3">
    <source>
        <dbReference type="Proteomes" id="UP000220078"/>
    </source>
</evidence>
<dbReference type="EMBL" id="NUAP01000018">
    <property type="protein sequence ID" value="PEN90200.1"/>
    <property type="molecule type" value="Genomic_DNA"/>
</dbReference>
<dbReference type="AlphaFoldDB" id="A0AB36T812"/>
<sequence length="81" mass="9904">MKTKKYLIDGSLVFKRLRFLCYISILKDYFCSCLDYLFLIINLYMDVVRLLTKFEIRIKRKVFKKIKNVFNLESSVYNEEK</sequence>
<keyword evidence="1" id="KW-1133">Transmembrane helix</keyword>
<comment type="caution">
    <text evidence="2">The sequence shown here is derived from an EMBL/GenBank/DDBJ whole genome shotgun (WGS) entry which is preliminary data.</text>
</comment>
<evidence type="ECO:0000256" key="1">
    <source>
        <dbReference type="SAM" id="Phobius"/>
    </source>
</evidence>